<accession>A0ABR0MX94</accession>
<organism evidence="2 3">
    <name type="scientific">Gossypium arboreum</name>
    <name type="common">Tree cotton</name>
    <name type="synonym">Gossypium nanking</name>
    <dbReference type="NCBI Taxonomy" id="29729"/>
    <lineage>
        <taxon>Eukaryota</taxon>
        <taxon>Viridiplantae</taxon>
        <taxon>Streptophyta</taxon>
        <taxon>Embryophyta</taxon>
        <taxon>Tracheophyta</taxon>
        <taxon>Spermatophyta</taxon>
        <taxon>Magnoliopsida</taxon>
        <taxon>eudicotyledons</taxon>
        <taxon>Gunneridae</taxon>
        <taxon>Pentapetalae</taxon>
        <taxon>rosids</taxon>
        <taxon>malvids</taxon>
        <taxon>Malvales</taxon>
        <taxon>Malvaceae</taxon>
        <taxon>Malvoideae</taxon>
        <taxon>Gossypium</taxon>
    </lineage>
</organism>
<gene>
    <name evidence="2" type="ORF">PVK06_037419</name>
</gene>
<comment type="caution">
    <text evidence="2">The sequence shown here is derived from an EMBL/GenBank/DDBJ whole genome shotgun (WGS) entry which is preliminary data.</text>
</comment>
<feature type="transmembrane region" description="Helical" evidence="1">
    <location>
        <begin position="24"/>
        <end position="54"/>
    </location>
</feature>
<protein>
    <submittedName>
        <fullName evidence="2">Uncharacterized protein</fullName>
    </submittedName>
</protein>
<evidence type="ECO:0000313" key="3">
    <source>
        <dbReference type="Proteomes" id="UP001358586"/>
    </source>
</evidence>
<keyword evidence="1" id="KW-1133">Transmembrane helix</keyword>
<keyword evidence="1" id="KW-0812">Transmembrane</keyword>
<sequence>MVKKVRPAVYGSHPSNDLANNVNAYAAFIFKVLNVAFSSLIASFSLIFLIGLYLKAGTAVSTAVTRQVFTGKCFDRRGVGKKEVVVVGANQPALMEFGRSGAVSY</sequence>
<proteinExistence type="predicted"/>
<keyword evidence="3" id="KW-1185">Reference proteome</keyword>
<evidence type="ECO:0000313" key="2">
    <source>
        <dbReference type="EMBL" id="KAK5782914.1"/>
    </source>
</evidence>
<reference evidence="2 3" key="1">
    <citation type="submission" date="2023-03" db="EMBL/GenBank/DDBJ databases">
        <title>WGS of Gossypium arboreum.</title>
        <authorList>
            <person name="Yu D."/>
        </authorList>
    </citation>
    <scope>NUCLEOTIDE SEQUENCE [LARGE SCALE GENOMIC DNA]</scope>
    <source>
        <tissue evidence="2">Leaf</tissue>
    </source>
</reference>
<dbReference type="EMBL" id="JARKNE010000011">
    <property type="protein sequence ID" value="KAK5782914.1"/>
    <property type="molecule type" value="Genomic_DNA"/>
</dbReference>
<keyword evidence="1" id="KW-0472">Membrane</keyword>
<evidence type="ECO:0000256" key="1">
    <source>
        <dbReference type="SAM" id="Phobius"/>
    </source>
</evidence>
<dbReference type="Proteomes" id="UP001358586">
    <property type="component" value="Chromosome 11"/>
</dbReference>
<name>A0ABR0MX94_GOSAR</name>